<name>A0A951U3I8_9CYAN</name>
<dbReference type="GO" id="GO:0051537">
    <property type="term" value="F:2 iron, 2 sulfur cluster binding"/>
    <property type="evidence" value="ECO:0007669"/>
    <property type="project" value="UniProtKB-KW"/>
</dbReference>
<dbReference type="InterPro" id="IPR017941">
    <property type="entry name" value="Rieske_2Fe-2S"/>
</dbReference>
<dbReference type="GO" id="GO:0004497">
    <property type="term" value="F:monooxygenase activity"/>
    <property type="evidence" value="ECO:0007669"/>
    <property type="project" value="UniProtKB-ARBA"/>
</dbReference>
<comment type="caution">
    <text evidence="6">The sequence shown here is derived from an EMBL/GenBank/DDBJ whole genome shotgun (WGS) entry which is preliminary data.</text>
</comment>
<reference evidence="6" key="2">
    <citation type="journal article" date="2022" name="Microbiol. Resour. Announc.">
        <title>Metagenome Sequencing to Explore Phylogenomics of Terrestrial Cyanobacteria.</title>
        <authorList>
            <person name="Ward R.D."/>
            <person name="Stajich J.E."/>
            <person name="Johansen J.R."/>
            <person name="Huntemann M."/>
            <person name="Clum A."/>
            <person name="Foster B."/>
            <person name="Foster B."/>
            <person name="Roux S."/>
            <person name="Palaniappan K."/>
            <person name="Varghese N."/>
            <person name="Mukherjee S."/>
            <person name="Reddy T.B.K."/>
            <person name="Daum C."/>
            <person name="Copeland A."/>
            <person name="Chen I.A."/>
            <person name="Ivanova N.N."/>
            <person name="Kyrpides N.C."/>
            <person name="Shapiro N."/>
            <person name="Eloe-Fadrosh E.A."/>
            <person name="Pietrasiak N."/>
        </authorList>
    </citation>
    <scope>NUCLEOTIDE SEQUENCE</scope>
    <source>
        <strain evidence="6">GSE-TBD4-15B</strain>
    </source>
</reference>
<evidence type="ECO:0000256" key="2">
    <source>
        <dbReference type="ARBA" id="ARBA00022723"/>
    </source>
</evidence>
<protein>
    <submittedName>
        <fullName evidence="6">Aromatic ring-hydroxylating dioxygenase subunit alpha</fullName>
    </submittedName>
</protein>
<reference evidence="6" key="1">
    <citation type="submission" date="2021-05" db="EMBL/GenBank/DDBJ databases">
        <authorList>
            <person name="Pietrasiak N."/>
            <person name="Ward R."/>
            <person name="Stajich J.E."/>
            <person name="Kurbessoian T."/>
        </authorList>
    </citation>
    <scope>NUCLEOTIDE SEQUENCE</scope>
    <source>
        <strain evidence="6">GSE-TBD4-15B</strain>
    </source>
</reference>
<accession>A0A951U3I8</accession>
<dbReference type="AlphaFoldDB" id="A0A951U3I8"/>
<keyword evidence="1" id="KW-0001">2Fe-2S</keyword>
<dbReference type="SUPFAM" id="SSF50022">
    <property type="entry name" value="ISP domain"/>
    <property type="match status" value="1"/>
</dbReference>
<organism evidence="6 7">
    <name type="scientific">Pegethrix bostrychoides GSE-TBD4-15B</name>
    <dbReference type="NCBI Taxonomy" id="2839662"/>
    <lineage>
        <taxon>Bacteria</taxon>
        <taxon>Bacillati</taxon>
        <taxon>Cyanobacteriota</taxon>
        <taxon>Cyanophyceae</taxon>
        <taxon>Oculatellales</taxon>
        <taxon>Oculatellaceae</taxon>
        <taxon>Pegethrix</taxon>
    </lineage>
</organism>
<keyword evidence="3" id="KW-0408">Iron</keyword>
<dbReference type="SUPFAM" id="SSF55961">
    <property type="entry name" value="Bet v1-like"/>
    <property type="match status" value="1"/>
</dbReference>
<gene>
    <name evidence="6" type="ORF">KME07_03115</name>
</gene>
<dbReference type="PANTHER" id="PTHR21266:SF57">
    <property type="entry name" value="3-CHLOROBENZOATE-3,4-DIOXYGENASE"/>
    <property type="match status" value="1"/>
</dbReference>
<dbReference type="GO" id="GO:0046872">
    <property type="term" value="F:metal ion binding"/>
    <property type="evidence" value="ECO:0007669"/>
    <property type="project" value="UniProtKB-KW"/>
</dbReference>
<proteinExistence type="predicted"/>
<dbReference type="Gene3D" id="2.102.10.10">
    <property type="entry name" value="Rieske [2Fe-2S] iron-sulphur domain"/>
    <property type="match status" value="1"/>
</dbReference>
<dbReference type="Pfam" id="PF00355">
    <property type="entry name" value="Rieske"/>
    <property type="match status" value="1"/>
</dbReference>
<evidence type="ECO:0000256" key="1">
    <source>
        <dbReference type="ARBA" id="ARBA00022714"/>
    </source>
</evidence>
<evidence type="ECO:0000313" key="7">
    <source>
        <dbReference type="Proteomes" id="UP000707356"/>
    </source>
</evidence>
<keyword evidence="4" id="KW-0411">Iron-sulfur</keyword>
<evidence type="ECO:0000256" key="4">
    <source>
        <dbReference type="ARBA" id="ARBA00023014"/>
    </source>
</evidence>
<feature type="domain" description="Rieske" evidence="5">
    <location>
        <begin position="26"/>
        <end position="130"/>
    </location>
</feature>
<evidence type="ECO:0000256" key="3">
    <source>
        <dbReference type="ARBA" id="ARBA00023004"/>
    </source>
</evidence>
<dbReference type="PROSITE" id="PS51296">
    <property type="entry name" value="RIESKE"/>
    <property type="match status" value="1"/>
</dbReference>
<dbReference type="Proteomes" id="UP000707356">
    <property type="component" value="Unassembled WGS sequence"/>
</dbReference>
<keyword evidence="6" id="KW-0560">Oxidoreductase</keyword>
<keyword evidence="2" id="KW-0479">Metal-binding</keyword>
<dbReference type="GO" id="GO:0051213">
    <property type="term" value="F:dioxygenase activity"/>
    <property type="evidence" value="ECO:0007669"/>
    <property type="project" value="UniProtKB-KW"/>
</dbReference>
<dbReference type="InterPro" id="IPR036922">
    <property type="entry name" value="Rieske_2Fe-2S_sf"/>
</dbReference>
<keyword evidence="6" id="KW-0223">Dioxygenase</keyword>
<dbReference type="GO" id="GO:0016705">
    <property type="term" value="F:oxidoreductase activity, acting on paired donors, with incorporation or reduction of molecular oxygen"/>
    <property type="evidence" value="ECO:0007669"/>
    <property type="project" value="UniProtKB-ARBA"/>
</dbReference>
<dbReference type="EMBL" id="JAHHHV010000012">
    <property type="protein sequence ID" value="MBW4464416.1"/>
    <property type="molecule type" value="Genomic_DNA"/>
</dbReference>
<evidence type="ECO:0000313" key="6">
    <source>
        <dbReference type="EMBL" id="MBW4464416.1"/>
    </source>
</evidence>
<dbReference type="InterPro" id="IPR050584">
    <property type="entry name" value="Cholesterol_7-desaturase"/>
</dbReference>
<evidence type="ECO:0000259" key="5">
    <source>
        <dbReference type="PROSITE" id="PS51296"/>
    </source>
</evidence>
<dbReference type="PANTHER" id="PTHR21266">
    <property type="entry name" value="IRON-SULFUR DOMAIN CONTAINING PROTEIN"/>
    <property type="match status" value="1"/>
</dbReference>
<sequence length="386" mass="44218">MELATALKAQTVQNRVREVGINLNYWYPAAWADRLKANQVQAVTVWQQPIALYRDTSGQAHALENACPHKGIELHRGEVTQDRLVCPYHGWEFAPTGECVKIPYFPPEQKLPCAQARSYPTTERYGIVWVFPGDPALASGAKLPEVPEYDDPDCLLIPITGLFKSHFSISNENTMDVFHGFLHKNLQGWFDPVLLHLQQADSSVRAQYRVSYRGKFTQFLGLSTDADGITTRIVEIHYQYPHYHSTMEGVSSLYLMRLPVGPSETRSFSLLFLPKVRLPRWLQAMIKPILVPLVRRWLFMPFLEQDLEMMESEQQSYQRSPSRRYTEVNPAILALQRVIVRQYEQFVQQSSQLESSQLEQGLLEMPLSAVGSDVKLHESSSLHEFP</sequence>